<gene>
    <name evidence="2" type="ORF">FGK63_13575</name>
</gene>
<dbReference type="Gene3D" id="3.40.50.720">
    <property type="entry name" value="NAD(P)-binding Rossmann-like Domain"/>
    <property type="match status" value="1"/>
</dbReference>
<sequence length="302" mass="32999">MTQTVLVLGKSGRFGRNAAKAFAKSGWSVRGFDRRTDNLMIAAQGADVIVNAWNPPYPDWASQLPGLHRKVIEAAAASGSTVIVPGNVYVFGAGTPGPWSGATPHQARNPLGRIRIEMEEGYRASNVRTIILRAGDFIDTETSGNWFDRVMIKPLARGRFIYPGDPDVPHAWGYLPDLARAAVALAEMRGELPRFADVPFAGYTLTGRQIAEALSRNTGREVSVARMKWWPVQLARPFWRLAPHLIEMRYLWNTPHCLDGTFFDTLVGDFVQTDIEAALRTAIPAGMSAGKVDPDQAVAAGA</sequence>
<protein>
    <submittedName>
        <fullName evidence="2">Epimerase</fullName>
    </submittedName>
</protein>
<dbReference type="SUPFAM" id="SSF51735">
    <property type="entry name" value="NAD(P)-binding Rossmann-fold domains"/>
    <property type="match status" value="1"/>
</dbReference>
<feature type="domain" description="NAD-dependent epimerase/dehydratase" evidence="1">
    <location>
        <begin position="5"/>
        <end position="188"/>
    </location>
</feature>
<name>A0ABY2WWJ8_9RHOB</name>
<evidence type="ECO:0000259" key="1">
    <source>
        <dbReference type="Pfam" id="PF01370"/>
    </source>
</evidence>
<reference evidence="2 3" key="1">
    <citation type="submission" date="2019-05" db="EMBL/GenBank/DDBJ databases">
        <title>Ruegeria sp. nov., isolated from tidal flat.</title>
        <authorList>
            <person name="Kim W."/>
        </authorList>
    </citation>
    <scope>NUCLEOTIDE SEQUENCE [LARGE SCALE GENOMIC DNA]</scope>
    <source>
        <strain evidence="2 3">CAU 1488</strain>
    </source>
</reference>
<proteinExistence type="predicted"/>
<keyword evidence="3" id="KW-1185">Reference proteome</keyword>
<dbReference type="InterPro" id="IPR001509">
    <property type="entry name" value="Epimerase_deHydtase"/>
</dbReference>
<comment type="caution">
    <text evidence="2">The sequence shown here is derived from an EMBL/GenBank/DDBJ whole genome shotgun (WGS) entry which is preliminary data.</text>
</comment>
<dbReference type="Proteomes" id="UP001193035">
    <property type="component" value="Unassembled WGS sequence"/>
</dbReference>
<dbReference type="InterPro" id="IPR036291">
    <property type="entry name" value="NAD(P)-bd_dom_sf"/>
</dbReference>
<accession>A0ABY2WWJ8</accession>
<evidence type="ECO:0000313" key="2">
    <source>
        <dbReference type="EMBL" id="TMV07135.1"/>
    </source>
</evidence>
<dbReference type="Pfam" id="PF01370">
    <property type="entry name" value="Epimerase"/>
    <property type="match status" value="1"/>
</dbReference>
<dbReference type="RefSeq" id="WP_138843108.1">
    <property type="nucleotide sequence ID" value="NZ_VCPD01000004.1"/>
</dbReference>
<evidence type="ECO:0000313" key="3">
    <source>
        <dbReference type="Proteomes" id="UP001193035"/>
    </source>
</evidence>
<organism evidence="2 3">
    <name type="scientific">Ruegeria sediminis</name>
    <dbReference type="NCBI Taxonomy" id="2583820"/>
    <lineage>
        <taxon>Bacteria</taxon>
        <taxon>Pseudomonadati</taxon>
        <taxon>Pseudomonadota</taxon>
        <taxon>Alphaproteobacteria</taxon>
        <taxon>Rhodobacterales</taxon>
        <taxon>Roseobacteraceae</taxon>
        <taxon>Ruegeria</taxon>
    </lineage>
</organism>
<dbReference type="EMBL" id="VCPD01000004">
    <property type="protein sequence ID" value="TMV07135.1"/>
    <property type="molecule type" value="Genomic_DNA"/>
</dbReference>